<sequence length="103" mass="11484">MTQSSLVFIPDLNKVQQIPRTLAISLTYNIRLCVQSCTYNGQTLYSTQKSLPKAHRKYARVLFRCALAHQAIGGSNAGAFATFYLLYGHLQVSHSWAIAHNQA</sequence>
<keyword evidence="2" id="KW-1185">Reference proteome</keyword>
<dbReference type="RefSeq" id="WP_172195277.1">
    <property type="nucleotide sequence ID" value="NZ_CAWOXK010000001.1"/>
</dbReference>
<protein>
    <submittedName>
        <fullName evidence="1">Uncharacterized protein</fullName>
    </submittedName>
</protein>
<organism evidence="1 2">
    <name type="scientific">Brasilonema sennae CENA114</name>
    <dbReference type="NCBI Taxonomy" id="415709"/>
    <lineage>
        <taxon>Bacteria</taxon>
        <taxon>Bacillati</taxon>
        <taxon>Cyanobacteriota</taxon>
        <taxon>Cyanophyceae</taxon>
        <taxon>Nostocales</taxon>
        <taxon>Scytonemataceae</taxon>
        <taxon>Brasilonema</taxon>
        <taxon>Bromeliae group (in: Brasilonema)</taxon>
    </lineage>
</organism>
<dbReference type="AlphaFoldDB" id="A0A856MJ20"/>
<proteinExistence type="predicted"/>
<evidence type="ECO:0000313" key="1">
    <source>
        <dbReference type="EMBL" id="QDL10562.1"/>
    </source>
</evidence>
<dbReference type="Proteomes" id="UP000503129">
    <property type="component" value="Chromosome"/>
</dbReference>
<reference evidence="1 2" key="1">
    <citation type="submission" date="2018-06" db="EMBL/GenBank/DDBJ databases">
        <title>Comparative genomics of Brasilonema spp. strains.</title>
        <authorList>
            <person name="Alvarenga D.O."/>
            <person name="Fiore M.F."/>
            <person name="Varani A.M."/>
        </authorList>
    </citation>
    <scope>NUCLEOTIDE SEQUENCE [LARGE SCALE GENOMIC DNA]</scope>
    <source>
        <strain evidence="1 2">CENA114</strain>
    </source>
</reference>
<gene>
    <name evidence="1" type="ORF">DP114_24065</name>
</gene>
<evidence type="ECO:0000313" key="2">
    <source>
        <dbReference type="Proteomes" id="UP000503129"/>
    </source>
</evidence>
<accession>A0A856MJ20</accession>
<dbReference type="EMBL" id="CP030118">
    <property type="protein sequence ID" value="QDL10562.1"/>
    <property type="molecule type" value="Genomic_DNA"/>
</dbReference>
<dbReference type="KEGG" id="bsen:DP114_24065"/>
<name>A0A856MJ20_9CYAN</name>